<organism evidence="3 4">
    <name type="scientific">Frankia canadensis</name>
    <dbReference type="NCBI Taxonomy" id="1836972"/>
    <lineage>
        <taxon>Bacteria</taxon>
        <taxon>Bacillati</taxon>
        <taxon>Actinomycetota</taxon>
        <taxon>Actinomycetes</taxon>
        <taxon>Frankiales</taxon>
        <taxon>Frankiaceae</taxon>
        <taxon>Frankia</taxon>
    </lineage>
</organism>
<dbReference type="Pfam" id="PF13558">
    <property type="entry name" value="SbcC_Walker_B"/>
    <property type="match status" value="1"/>
</dbReference>
<dbReference type="InterPro" id="IPR027417">
    <property type="entry name" value="P-loop_NTPase"/>
</dbReference>
<evidence type="ECO:0000256" key="2">
    <source>
        <dbReference type="SAM" id="MobiDB-lite"/>
    </source>
</evidence>
<evidence type="ECO:0000313" key="3">
    <source>
        <dbReference type="EMBL" id="SNQ46210.1"/>
    </source>
</evidence>
<sequence>MEASGLLDGWLAADGVLLDPLTRDTLLTATGTATATGTPSAPGTGPVGRGASLADVLRPAAVPPGSREAPSVSAETVAALLASIAVVPSGMPAPAAGGRPHSWVSADGRWGLGVSSGAHRKVSSEYVGAGVRAETRRRILAELAERIDRLTAELDAATSAVEALTRRRDDLRALRRALPRGTSLDRAWTALDHADVAVESARRELGEARARARDAVAEAAALRRRVDATARAADLPTDPDRLDEAITGFREFGGEIDQLRQGLAEIPSLTENHPALVTTFEDRLADAQAAAETALVARERHAEAARELAQQEAAIGATEQQLMDAEADATRRHTEARTAIPTAERAAAEARDALVRAQERRDQALADRAGQEQVVIASGQALRTALLLGGLTDAAGLEIPHALTEDDLAPDDVRARLRRLEELAREVAGGLAAARLDVSDSLILRRAQELGAALPGGLDAAVGERDGIKMVEVLDDTGSHAVAIFASRIATELAEARTRLSDREQDVFRRFLLGELGDSLTRQLTAARQLVADMNDVLAEVRSSHGIGVRLVWEVRGDADADTRAAVELLAIPSGLRTPAAADRLREALQRLIEAERSDDPSAGYAAHLRKALDYRDWHTFDVRVTDAFGRERRLGPRTGLSQGEQRVVSYLVLFAAAAAHFTSLAQNEPRVPRMILLDDAFAKVDEPTHAKLLELLVDLDLDFVLTSERLWGNAPAVPSLHVYECLRDPLVRGVATLHYEWNGRRMRLVSP</sequence>
<keyword evidence="1" id="KW-0175">Coiled coil</keyword>
<evidence type="ECO:0008006" key="5">
    <source>
        <dbReference type="Google" id="ProtNLM"/>
    </source>
</evidence>
<dbReference type="InterPro" id="IPR013496">
    <property type="entry name" value="CHP02680"/>
</dbReference>
<dbReference type="Gene3D" id="1.20.120.330">
    <property type="entry name" value="Nucleotidyltransferases domain 2"/>
    <property type="match status" value="1"/>
</dbReference>
<protein>
    <recommendedName>
        <fullName evidence="5">TIGR02680 family protein</fullName>
    </recommendedName>
</protein>
<feature type="coiled-coil region" evidence="1">
    <location>
        <begin position="301"/>
        <end position="367"/>
    </location>
</feature>
<accession>A0A2I2KKL5</accession>
<dbReference type="Proteomes" id="UP000234331">
    <property type="component" value="Unassembled WGS sequence"/>
</dbReference>
<feature type="region of interest" description="Disordered" evidence="2">
    <location>
        <begin position="30"/>
        <end position="51"/>
    </location>
</feature>
<dbReference type="NCBIfam" id="TIGR02680">
    <property type="entry name" value="TIGR02680 family protein"/>
    <property type="match status" value="1"/>
</dbReference>
<feature type="coiled-coil region" evidence="1">
    <location>
        <begin position="133"/>
        <end position="225"/>
    </location>
</feature>
<gene>
    <name evidence="3" type="ORF">FRACA_130034</name>
</gene>
<evidence type="ECO:0000256" key="1">
    <source>
        <dbReference type="SAM" id="Coils"/>
    </source>
</evidence>
<dbReference type="Gene3D" id="3.40.50.300">
    <property type="entry name" value="P-loop containing nucleotide triphosphate hydrolases"/>
    <property type="match status" value="1"/>
</dbReference>
<name>A0A2I2KKL5_9ACTN</name>
<dbReference type="EMBL" id="FZMO01000035">
    <property type="protein sequence ID" value="SNQ46210.1"/>
    <property type="molecule type" value="Genomic_DNA"/>
</dbReference>
<dbReference type="SUPFAM" id="SSF52540">
    <property type="entry name" value="P-loop containing nucleoside triphosphate hydrolases"/>
    <property type="match status" value="1"/>
</dbReference>
<reference evidence="3 4" key="1">
    <citation type="submission" date="2017-06" db="EMBL/GenBank/DDBJ databases">
        <authorList>
            <person name="Kim H.J."/>
            <person name="Triplett B.A."/>
        </authorList>
    </citation>
    <scope>NUCLEOTIDE SEQUENCE [LARGE SCALE GENOMIC DNA]</scope>
    <source>
        <strain evidence="3">FRACA_ARgP5</strain>
    </source>
</reference>
<keyword evidence="4" id="KW-1185">Reference proteome</keyword>
<dbReference type="AlphaFoldDB" id="A0A2I2KKL5"/>
<evidence type="ECO:0000313" key="4">
    <source>
        <dbReference type="Proteomes" id="UP000234331"/>
    </source>
</evidence>
<proteinExistence type="predicted"/>
<feature type="compositionally biased region" description="Low complexity" evidence="2">
    <location>
        <begin position="30"/>
        <end position="44"/>
    </location>
</feature>